<evidence type="ECO:0000256" key="3">
    <source>
        <dbReference type="ARBA" id="ARBA00022980"/>
    </source>
</evidence>
<feature type="compositionally biased region" description="Basic and acidic residues" evidence="6">
    <location>
        <begin position="190"/>
        <end position="202"/>
    </location>
</feature>
<dbReference type="InterPro" id="IPR020056">
    <property type="entry name" value="Rbsml_bL25/Gln-tRNA_synth_N"/>
</dbReference>
<dbReference type="NCBIfam" id="TIGR00731">
    <property type="entry name" value="bL25_bact_ctc"/>
    <property type="match status" value="1"/>
</dbReference>
<evidence type="ECO:0000259" key="8">
    <source>
        <dbReference type="Pfam" id="PF14693"/>
    </source>
</evidence>
<evidence type="ECO:0000256" key="1">
    <source>
        <dbReference type="ARBA" id="ARBA00022730"/>
    </source>
</evidence>
<name>A0A292YHZ0_9BACL</name>
<keyword evidence="2 5" id="KW-0694">RNA-binding</keyword>
<dbReference type="InterPro" id="IPR020057">
    <property type="entry name" value="Ribosomal_bL25_b-dom"/>
</dbReference>
<dbReference type="GO" id="GO:0006412">
    <property type="term" value="P:translation"/>
    <property type="evidence" value="ECO:0007669"/>
    <property type="project" value="UniProtKB-UniRule"/>
</dbReference>
<dbReference type="Pfam" id="PF01386">
    <property type="entry name" value="Ribosomal_L25p"/>
    <property type="match status" value="1"/>
</dbReference>
<dbReference type="Pfam" id="PF14693">
    <property type="entry name" value="Ribosomal_TL5_C"/>
    <property type="match status" value="1"/>
</dbReference>
<feature type="region of interest" description="Disordered" evidence="6">
    <location>
        <begin position="185"/>
        <end position="216"/>
    </location>
</feature>
<dbReference type="HAMAP" id="MF_01334">
    <property type="entry name" value="Ribosomal_bL25_CTC"/>
    <property type="match status" value="1"/>
</dbReference>
<comment type="caution">
    <text evidence="9">The sequence shown here is derived from an EMBL/GenBank/DDBJ whole genome shotgun (WGS) entry which is preliminary data.</text>
</comment>
<keyword evidence="4 5" id="KW-0687">Ribonucleoprotein</keyword>
<evidence type="ECO:0000256" key="6">
    <source>
        <dbReference type="SAM" id="MobiDB-lite"/>
    </source>
</evidence>
<dbReference type="InterPro" id="IPR001021">
    <property type="entry name" value="Ribosomal_bL25_long"/>
</dbReference>
<feature type="domain" description="Large ribosomal subunit protein bL25 L25" evidence="7">
    <location>
        <begin position="10"/>
        <end position="91"/>
    </location>
</feature>
<dbReference type="GO" id="GO:0022625">
    <property type="term" value="C:cytosolic large ribosomal subunit"/>
    <property type="evidence" value="ECO:0007669"/>
    <property type="project" value="TreeGrafter"/>
</dbReference>
<dbReference type="Gene3D" id="2.170.120.20">
    <property type="entry name" value="Ribosomal protein L25, beta domain"/>
    <property type="match status" value="1"/>
</dbReference>
<evidence type="ECO:0000256" key="5">
    <source>
        <dbReference type="HAMAP-Rule" id="MF_01334"/>
    </source>
</evidence>
<dbReference type="InterPro" id="IPR029751">
    <property type="entry name" value="Ribosomal_L25_dom"/>
</dbReference>
<accession>A0A292YHZ0</accession>
<comment type="subunit">
    <text evidence="5">Part of the 50S ribosomal subunit; part of the 5S rRNA/L5/L18/L25 subcomplex. Contacts the 5S rRNA. Binds to the 5S rRNA independently of L5 and L18.</text>
</comment>
<protein>
    <recommendedName>
        <fullName evidence="5">Large ribosomal subunit protein bL25</fullName>
    </recommendedName>
    <alternativeName>
        <fullName evidence="5">General stress protein CTC</fullName>
    </alternativeName>
</protein>
<comment type="similarity">
    <text evidence="5">Belongs to the bacterial ribosomal protein bL25 family. CTC subfamily.</text>
</comment>
<dbReference type="InterPro" id="IPR020930">
    <property type="entry name" value="Ribosomal_uL5_bac-type"/>
</dbReference>
<evidence type="ECO:0000313" key="9">
    <source>
        <dbReference type="EMBL" id="GAX88666.1"/>
    </source>
</evidence>
<dbReference type="InterPro" id="IPR011035">
    <property type="entry name" value="Ribosomal_bL25/Gln-tRNA_synth"/>
</dbReference>
<evidence type="ECO:0000259" key="7">
    <source>
        <dbReference type="Pfam" id="PF01386"/>
    </source>
</evidence>
<dbReference type="AlphaFoldDB" id="A0A292YHZ0"/>
<dbReference type="PANTHER" id="PTHR33284:SF1">
    <property type="entry name" value="RIBOSOMAL PROTEIN L25_GLN-TRNA SYNTHETASE, ANTI-CODON-BINDING DOMAIN-CONTAINING PROTEIN"/>
    <property type="match status" value="1"/>
</dbReference>
<keyword evidence="10" id="KW-1185">Reference proteome</keyword>
<dbReference type="EMBL" id="BDUF01000007">
    <property type="protein sequence ID" value="GAX88666.1"/>
    <property type="molecule type" value="Genomic_DNA"/>
</dbReference>
<reference evidence="10" key="1">
    <citation type="submission" date="2017-07" db="EMBL/GenBank/DDBJ databases">
        <title>Draft genome sequence of Effusibacillus lacus strain skLN1.</title>
        <authorList>
            <person name="Watanabe M."/>
            <person name="Kojima H."/>
            <person name="Fukui M."/>
        </authorList>
    </citation>
    <scope>NUCLEOTIDE SEQUENCE [LARGE SCALE GENOMIC DNA]</scope>
    <source>
        <strain evidence="10">skLN1</strain>
    </source>
</reference>
<evidence type="ECO:0000256" key="2">
    <source>
        <dbReference type="ARBA" id="ARBA00022884"/>
    </source>
</evidence>
<evidence type="ECO:0000256" key="4">
    <source>
        <dbReference type="ARBA" id="ARBA00023274"/>
    </source>
</evidence>
<sequence>MKTLIRGGLRTRLTKGERNRIRREGSIPAVIYGRTVASTPIYIDSESFKQIAAQNGYGLVEMNIDGLGSYHAMIHHIDREPINRRVLHIDFHAVSLDEPVDVEVPLYLTGLEEVEKQDAVIQQQMREVMVRALPAEVPEYILVHVSDMKIGDNLYVRDLPVPVNCEVKSDPEDVVVGVIAAKNAPPETEIEPKEPDLVHDTEGQGVGAHEIPGAHE</sequence>
<dbReference type="GO" id="GO:0008097">
    <property type="term" value="F:5S rRNA binding"/>
    <property type="evidence" value="ECO:0007669"/>
    <property type="project" value="InterPro"/>
</dbReference>
<organism evidence="9 10">
    <name type="scientific">Effusibacillus lacus</name>
    <dbReference type="NCBI Taxonomy" id="1348429"/>
    <lineage>
        <taxon>Bacteria</taxon>
        <taxon>Bacillati</taxon>
        <taxon>Bacillota</taxon>
        <taxon>Bacilli</taxon>
        <taxon>Bacillales</taxon>
        <taxon>Alicyclobacillaceae</taxon>
        <taxon>Effusibacillus</taxon>
    </lineage>
</organism>
<dbReference type="CDD" id="cd00495">
    <property type="entry name" value="Ribosomal_L25_TL5_CTC"/>
    <property type="match status" value="1"/>
</dbReference>
<keyword evidence="1 5" id="KW-0699">rRNA-binding</keyword>
<feature type="domain" description="Large ribosomal subunit protein bL25 beta" evidence="8">
    <location>
        <begin position="100"/>
        <end position="181"/>
    </location>
</feature>
<comment type="function">
    <text evidence="5">This is one of the proteins that binds to the 5S RNA in the ribosome where it forms part of the central protuberance.</text>
</comment>
<dbReference type="Proteomes" id="UP000217785">
    <property type="component" value="Unassembled WGS sequence"/>
</dbReference>
<keyword evidence="3 5" id="KW-0689">Ribosomal protein</keyword>
<dbReference type="Gene3D" id="2.40.240.10">
    <property type="entry name" value="Ribosomal Protein L25, Chain P"/>
    <property type="match status" value="1"/>
</dbReference>
<dbReference type="SUPFAM" id="SSF50715">
    <property type="entry name" value="Ribosomal protein L25-like"/>
    <property type="match status" value="1"/>
</dbReference>
<dbReference type="InterPro" id="IPR037121">
    <property type="entry name" value="Ribosomal_bL25_C"/>
</dbReference>
<dbReference type="PANTHER" id="PTHR33284">
    <property type="entry name" value="RIBOSOMAL PROTEIN L25/GLN-TRNA SYNTHETASE, ANTI-CODON-BINDING DOMAIN-CONTAINING PROTEIN"/>
    <property type="match status" value="1"/>
</dbReference>
<gene>
    <name evidence="5" type="primary">rplY</name>
    <name evidence="5" type="synonym">ctc</name>
    <name evidence="9" type="ORF">EFBL_0278</name>
</gene>
<evidence type="ECO:0000313" key="10">
    <source>
        <dbReference type="Proteomes" id="UP000217785"/>
    </source>
</evidence>
<proteinExistence type="inferred from homology"/>
<dbReference type="GO" id="GO:0003735">
    <property type="term" value="F:structural constituent of ribosome"/>
    <property type="evidence" value="ECO:0007669"/>
    <property type="project" value="InterPro"/>
</dbReference>